<evidence type="ECO:0000256" key="1">
    <source>
        <dbReference type="ARBA" id="ARBA00004141"/>
    </source>
</evidence>
<dbReference type="Pfam" id="PF05154">
    <property type="entry name" value="TM2"/>
    <property type="match status" value="1"/>
</dbReference>
<keyword evidence="5" id="KW-1133">Transmembrane helix</keyword>
<keyword evidence="7" id="KW-0325">Glycoprotein</keyword>
<organism evidence="10 11">
    <name type="scientific">Anaeramoeba ignava</name>
    <name type="common">Anaerobic marine amoeba</name>
    <dbReference type="NCBI Taxonomy" id="1746090"/>
    <lineage>
        <taxon>Eukaryota</taxon>
        <taxon>Metamonada</taxon>
        <taxon>Anaeramoebidae</taxon>
        <taxon>Anaeramoeba</taxon>
    </lineage>
</organism>
<evidence type="ECO:0000313" key="11">
    <source>
        <dbReference type="Proteomes" id="UP001149090"/>
    </source>
</evidence>
<keyword evidence="11" id="KW-1185">Reference proteome</keyword>
<keyword evidence="6" id="KW-0472">Membrane</keyword>
<evidence type="ECO:0000256" key="3">
    <source>
        <dbReference type="ARBA" id="ARBA00022692"/>
    </source>
</evidence>
<proteinExistence type="inferred from homology"/>
<dbReference type="InterPro" id="IPR007829">
    <property type="entry name" value="TM2"/>
</dbReference>
<comment type="caution">
    <text evidence="10">The sequence shown here is derived from an EMBL/GenBank/DDBJ whole genome shotgun (WGS) entry which is preliminary data.</text>
</comment>
<dbReference type="PANTHER" id="PTHR21016:SF7">
    <property type="entry name" value="TM2 DOMAIN-CONTAINING PROTEIN 3"/>
    <property type="match status" value="1"/>
</dbReference>
<accession>A0A9Q0LHH0</accession>
<dbReference type="PANTHER" id="PTHR21016">
    <property type="entry name" value="BETA-AMYLOID BINDING PROTEIN-RELATED"/>
    <property type="match status" value="1"/>
</dbReference>
<reference evidence="10" key="1">
    <citation type="submission" date="2022-10" db="EMBL/GenBank/DDBJ databases">
        <title>Novel sulphate-reducing endosymbionts in the free-living metamonad Anaeramoeba.</title>
        <authorList>
            <person name="Jerlstrom-Hultqvist J."/>
            <person name="Cepicka I."/>
            <person name="Gallot-Lavallee L."/>
            <person name="Salas-Leiva D."/>
            <person name="Curtis B.A."/>
            <person name="Zahonova K."/>
            <person name="Pipaliya S."/>
            <person name="Dacks J."/>
            <person name="Roger A.J."/>
        </authorList>
    </citation>
    <scope>NUCLEOTIDE SEQUENCE</scope>
    <source>
        <strain evidence="10">BMAN</strain>
    </source>
</reference>
<evidence type="ECO:0000256" key="4">
    <source>
        <dbReference type="ARBA" id="ARBA00022729"/>
    </source>
</evidence>
<evidence type="ECO:0000256" key="8">
    <source>
        <dbReference type="SAM" id="SignalP"/>
    </source>
</evidence>
<dbReference type="InterPro" id="IPR050932">
    <property type="entry name" value="TM2D1-3-like"/>
</dbReference>
<evidence type="ECO:0000256" key="6">
    <source>
        <dbReference type="ARBA" id="ARBA00023136"/>
    </source>
</evidence>
<protein>
    <submittedName>
        <fullName evidence="10">Tm2 domain-containing protein</fullName>
    </submittedName>
</protein>
<evidence type="ECO:0000256" key="5">
    <source>
        <dbReference type="ARBA" id="ARBA00022989"/>
    </source>
</evidence>
<dbReference type="AlphaFoldDB" id="A0A9Q0LHH0"/>
<dbReference type="OrthoDB" id="10257855at2759"/>
<evidence type="ECO:0000256" key="7">
    <source>
        <dbReference type="ARBA" id="ARBA00023180"/>
    </source>
</evidence>
<feature type="chain" id="PRO_5040233538" evidence="8">
    <location>
        <begin position="20"/>
        <end position="193"/>
    </location>
</feature>
<feature type="signal peptide" evidence="8">
    <location>
        <begin position="1"/>
        <end position="19"/>
    </location>
</feature>
<evidence type="ECO:0000256" key="2">
    <source>
        <dbReference type="ARBA" id="ARBA00008284"/>
    </source>
</evidence>
<comment type="similarity">
    <text evidence="2">Belongs to the TM2 family.</text>
</comment>
<sequence>MKFIFLLILFLLQIKIGISIDCVDVQASLLDCNYSTNCTFGEDTETSCTVPLSINCSGLRDFNKTHTCQFCYQTDDYLHICSNKTSCHVGRKESYYLATCDVRDDIFCAGTRTFPKYQYCNFASKKSWKKTLILSITLGGFGGDRFYLGNYGAGIGKLFTLGGFGVWTIIDVVLIATGYIRPSDGGFYQDYNY</sequence>
<dbReference type="Proteomes" id="UP001149090">
    <property type="component" value="Unassembled WGS sequence"/>
</dbReference>
<keyword evidence="3" id="KW-0812">Transmembrane</keyword>
<dbReference type="OMA" id="HANCNSA"/>
<name>A0A9Q0LHH0_ANAIG</name>
<dbReference type="EMBL" id="JAPDFW010000084">
    <property type="protein sequence ID" value="KAJ5071940.1"/>
    <property type="molecule type" value="Genomic_DNA"/>
</dbReference>
<comment type="subcellular location">
    <subcellularLocation>
        <location evidence="1">Membrane</location>
        <topology evidence="1">Multi-pass membrane protein</topology>
    </subcellularLocation>
</comment>
<dbReference type="GO" id="GO:0016020">
    <property type="term" value="C:membrane"/>
    <property type="evidence" value="ECO:0007669"/>
    <property type="project" value="UniProtKB-SubCell"/>
</dbReference>
<keyword evidence="4 8" id="KW-0732">Signal</keyword>
<evidence type="ECO:0000259" key="9">
    <source>
        <dbReference type="Pfam" id="PF05154"/>
    </source>
</evidence>
<evidence type="ECO:0000313" key="10">
    <source>
        <dbReference type="EMBL" id="KAJ5071940.1"/>
    </source>
</evidence>
<gene>
    <name evidence="10" type="ORF">M0811_09839</name>
</gene>
<feature type="domain" description="TM2" evidence="9">
    <location>
        <begin position="125"/>
        <end position="173"/>
    </location>
</feature>